<feature type="region of interest" description="Disordered" evidence="1">
    <location>
        <begin position="103"/>
        <end position="123"/>
    </location>
</feature>
<name>A0AAV3ZAH9_9GAST</name>
<protein>
    <submittedName>
        <fullName evidence="2">Oligosaccharyltransferase complex subunit ostc</fullName>
    </submittedName>
</protein>
<feature type="non-terminal residue" evidence="2">
    <location>
        <position position="177"/>
    </location>
</feature>
<dbReference type="AlphaFoldDB" id="A0AAV3ZAH9"/>
<organism evidence="2 3">
    <name type="scientific">Plakobranchus ocellatus</name>
    <dbReference type="NCBI Taxonomy" id="259542"/>
    <lineage>
        <taxon>Eukaryota</taxon>
        <taxon>Metazoa</taxon>
        <taxon>Spiralia</taxon>
        <taxon>Lophotrochozoa</taxon>
        <taxon>Mollusca</taxon>
        <taxon>Gastropoda</taxon>
        <taxon>Heterobranchia</taxon>
        <taxon>Euthyneura</taxon>
        <taxon>Panpulmonata</taxon>
        <taxon>Sacoglossa</taxon>
        <taxon>Placobranchoidea</taxon>
        <taxon>Plakobranchidae</taxon>
        <taxon>Plakobranchus</taxon>
    </lineage>
</organism>
<comment type="caution">
    <text evidence="2">The sequence shown here is derived from an EMBL/GenBank/DDBJ whole genome shotgun (WGS) entry which is preliminary data.</text>
</comment>
<keyword evidence="3" id="KW-1185">Reference proteome</keyword>
<reference evidence="2 3" key="1">
    <citation type="journal article" date="2021" name="Elife">
        <title>Chloroplast acquisition without the gene transfer in kleptoplastic sea slugs, Plakobranchus ocellatus.</title>
        <authorList>
            <person name="Maeda T."/>
            <person name="Takahashi S."/>
            <person name="Yoshida T."/>
            <person name="Shimamura S."/>
            <person name="Takaki Y."/>
            <person name="Nagai Y."/>
            <person name="Toyoda A."/>
            <person name="Suzuki Y."/>
            <person name="Arimoto A."/>
            <person name="Ishii H."/>
            <person name="Satoh N."/>
            <person name="Nishiyama T."/>
            <person name="Hasebe M."/>
            <person name="Maruyama T."/>
            <person name="Minagawa J."/>
            <person name="Obokata J."/>
            <person name="Shigenobu S."/>
        </authorList>
    </citation>
    <scope>NUCLEOTIDE SEQUENCE [LARGE SCALE GENOMIC DNA]</scope>
</reference>
<gene>
    <name evidence="2" type="ORF">PoB_001944600</name>
</gene>
<evidence type="ECO:0000256" key="1">
    <source>
        <dbReference type="SAM" id="MobiDB-lite"/>
    </source>
</evidence>
<proteinExistence type="predicted"/>
<feature type="region of interest" description="Disordered" evidence="1">
    <location>
        <begin position="1"/>
        <end position="23"/>
    </location>
</feature>
<evidence type="ECO:0000313" key="2">
    <source>
        <dbReference type="EMBL" id="GFN92940.1"/>
    </source>
</evidence>
<evidence type="ECO:0000313" key="3">
    <source>
        <dbReference type="Proteomes" id="UP000735302"/>
    </source>
</evidence>
<dbReference type="EMBL" id="BLXT01002301">
    <property type="protein sequence ID" value="GFN92940.1"/>
    <property type="molecule type" value="Genomic_DNA"/>
</dbReference>
<accession>A0AAV3ZAH9</accession>
<sequence>MRKGPEIPPGLTDSAMCSRKEKPEISLKSTFEEYRHVKPTLRTMLEDSVDPIVFQGWKIPNRLVPEQIPDGRNEAALAAVYSGKRDRGDARPSLERAATLPAIPTSRERNLGRGGLTPRQSPVPLARSKTVLDRAELTTKDCLRDSLQPHAVTLAGDWLKTAPKADRKVIERVLRMQ</sequence>
<dbReference type="Proteomes" id="UP000735302">
    <property type="component" value="Unassembled WGS sequence"/>
</dbReference>